<dbReference type="PROSITE" id="PS00498">
    <property type="entry name" value="TYROSINASE_2"/>
    <property type="match status" value="1"/>
</dbReference>
<feature type="chain" id="PRO_5044089636" evidence="3">
    <location>
        <begin position="25"/>
        <end position="397"/>
    </location>
</feature>
<dbReference type="GO" id="GO:0016491">
    <property type="term" value="F:oxidoreductase activity"/>
    <property type="evidence" value="ECO:0007669"/>
    <property type="project" value="UniProtKB-KW"/>
</dbReference>
<dbReference type="InterPro" id="IPR002227">
    <property type="entry name" value="Tyrosinase_Cu-bd"/>
</dbReference>
<keyword evidence="1" id="KW-0479">Metal-binding</keyword>
<evidence type="ECO:0000256" key="2">
    <source>
        <dbReference type="ARBA" id="ARBA00023002"/>
    </source>
</evidence>
<keyword evidence="3" id="KW-0732">Signal</keyword>
<dbReference type="EMBL" id="QZAN01000004">
    <property type="protein sequence ID" value="THW67190.1"/>
    <property type="molecule type" value="Genomic_DNA"/>
</dbReference>
<name>A0A4S8ZM72_AURPU</name>
<dbReference type="GO" id="GO:0046872">
    <property type="term" value="F:metal ion binding"/>
    <property type="evidence" value="ECO:0007669"/>
    <property type="project" value="UniProtKB-KW"/>
</dbReference>
<evidence type="ECO:0000256" key="3">
    <source>
        <dbReference type="SAM" id="SignalP"/>
    </source>
</evidence>
<proteinExistence type="predicted"/>
<dbReference type="AlphaFoldDB" id="A0A4S8ZM72"/>
<protein>
    <submittedName>
        <fullName evidence="5">Di-copper centre-containing protein</fullName>
    </submittedName>
</protein>
<evidence type="ECO:0000259" key="4">
    <source>
        <dbReference type="PROSITE" id="PS00498"/>
    </source>
</evidence>
<dbReference type="Proteomes" id="UP000310421">
    <property type="component" value="Unassembled WGS sequence"/>
</dbReference>
<keyword evidence="2" id="KW-0560">Oxidoreductase</keyword>
<dbReference type="Gene3D" id="1.10.1280.10">
    <property type="entry name" value="Di-copper center containing domain from catechol oxidase"/>
    <property type="match status" value="1"/>
</dbReference>
<sequence>MAIIKMHFKTSVAALASISALAAAQAPSIDQWTQQEINNGTAWTEVTQIASENQIYNLGTRGDVSCQYGNAKVRKEFRYMSNEDRKAFTDAATCLMKTPPQHMRADQAKNYPGVKSRHDEYVATHINMTMNIHATADFLAWHRNFIWHYESDLKTLCGYEGTLPYWNWALDAAAPQDSPLFNGDEYSMGSNGEYISGRSDTYLYTQGINMPPGTGGGCVNSGPFKSVQLHLGPLDLPNAENVNSNYQYNPRCLKRDFNSFFSNSYNTISNVTELVLESIYLEDFQDRMQGYASGDPFGVHGGGHWTVGGDASDFHSSPNDPLFFLHHGMIDYIWTTWQNLDIYRRQLIIKGTSTLGNSPPSAEMTLDDMIPFGFVTGDVEFRKLMDTFGDAYCYRYE</sequence>
<evidence type="ECO:0000313" key="6">
    <source>
        <dbReference type="Proteomes" id="UP000310421"/>
    </source>
</evidence>
<reference evidence="5 6" key="1">
    <citation type="submission" date="2018-10" db="EMBL/GenBank/DDBJ databases">
        <title>Fifty Aureobasidium pullulans genomes reveal a recombining polyextremotolerant generalist.</title>
        <authorList>
            <person name="Gostincar C."/>
            <person name="Turk M."/>
            <person name="Zajc J."/>
            <person name="Gunde-Cimerman N."/>
        </authorList>
    </citation>
    <scope>NUCLEOTIDE SEQUENCE [LARGE SCALE GENOMIC DNA]</scope>
    <source>
        <strain evidence="5 6">EXF-10751</strain>
    </source>
</reference>
<dbReference type="InterPro" id="IPR050316">
    <property type="entry name" value="Tyrosinase/Hemocyanin"/>
</dbReference>
<dbReference type="PANTHER" id="PTHR11474">
    <property type="entry name" value="TYROSINASE FAMILY MEMBER"/>
    <property type="match status" value="1"/>
</dbReference>
<evidence type="ECO:0000313" key="5">
    <source>
        <dbReference type="EMBL" id="THW67190.1"/>
    </source>
</evidence>
<feature type="signal peptide" evidence="3">
    <location>
        <begin position="1"/>
        <end position="24"/>
    </location>
</feature>
<feature type="domain" description="Tyrosinase copper-binding" evidence="4">
    <location>
        <begin position="320"/>
        <end position="331"/>
    </location>
</feature>
<organism evidence="5 6">
    <name type="scientific">Aureobasidium pullulans</name>
    <name type="common">Black yeast</name>
    <name type="synonym">Pullularia pullulans</name>
    <dbReference type="NCBI Taxonomy" id="5580"/>
    <lineage>
        <taxon>Eukaryota</taxon>
        <taxon>Fungi</taxon>
        <taxon>Dikarya</taxon>
        <taxon>Ascomycota</taxon>
        <taxon>Pezizomycotina</taxon>
        <taxon>Dothideomycetes</taxon>
        <taxon>Dothideomycetidae</taxon>
        <taxon>Dothideales</taxon>
        <taxon>Saccotheciaceae</taxon>
        <taxon>Aureobasidium</taxon>
    </lineage>
</organism>
<dbReference type="SUPFAM" id="SSF48056">
    <property type="entry name" value="Di-copper centre-containing domain"/>
    <property type="match status" value="1"/>
</dbReference>
<evidence type="ECO:0000256" key="1">
    <source>
        <dbReference type="ARBA" id="ARBA00022723"/>
    </source>
</evidence>
<dbReference type="PANTHER" id="PTHR11474:SF125">
    <property type="entry name" value="N-ACETYL-6-HYDROXYTRYPTOPHAN OXIDASE IVOB-RELATED"/>
    <property type="match status" value="1"/>
</dbReference>
<dbReference type="Pfam" id="PF00264">
    <property type="entry name" value="Tyrosinase"/>
    <property type="match status" value="1"/>
</dbReference>
<gene>
    <name evidence="5" type="ORF">D6D20_00885</name>
</gene>
<dbReference type="PRINTS" id="PR00092">
    <property type="entry name" value="TYROSINASE"/>
</dbReference>
<accession>A0A4S8ZM72</accession>
<comment type="caution">
    <text evidence="5">The sequence shown here is derived from an EMBL/GenBank/DDBJ whole genome shotgun (WGS) entry which is preliminary data.</text>
</comment>
<dbReference type="InterPro" id="IPR008922">
    <property type="entry name" value="Di-copper_centre_dom_sf"/>
</dbReference>